<accession>K0RZ10</accession>
<evidence type="ECO:0000313" key="1">
    <source>
        <dbReference type="EMBL" id="EJK58260.1"/>
    </source>
</evidence>
<keyword evidence="2" id="KW-1185">Reference proteome</keyword>
<dbReference type="AlphaFoldDB" id="K0RZ10"/>
<organism evidence="1 2">
    <name type="scientific">Thalassiosira oceanica</name>
    <name type="common">Marine diatom</name>
    <dbReference type="NCBI Taxonomy" id="159749"/>
    <lineage>
        <taxon>Eukaryota</taxon>
        <taxon>Sar</taxon>
        <taxon>Stramenopiles</taxon>
        <taxon>Ochrophyta</taxon>
        <taxon>Bacillariophyta</taxon>
        <taxon>Coscinodiscophyceae</taxon>
        <taxon>Thalassiosirophycidae</taxon>
        <taxon>Thalassiosirales</taxon>
        <taxon>Thalassiosiraceae</taxon>
        <taxon>Thalassiosira</taxon>
    </lineage>
</organism>
<feature type="non-terminal residue" evidence="1">
    <location>
        <position position="1"/>
    </location>
</feature>
<name>K0RZ10_THAOC</name>
<evidence type="ECO:0000313" key="2">
    <source>
        <dbReference type="Proteomes" id="UP000266841"/>
    </source>
</evidence>
<comment type="caution">
    <text evidence="1">The sequence shown here is derived from an EMBL/GenBank/DDBJ whole genome shotgun (WGS) entry which is preliminary data.</text>
</comment>
<dbReference type="Proteomes" id="UP000266841">
    <property type="component" value="Unassembled WGS sequence"/>
</dbReference>
<gene>
    <name evidence="1" type="ORF">THAOC_21633</name>
</gene>
<reference evidence="1 2" key="1">
    <citation type="journal article" date="2012" name="Genome Biol.">
        <title>Genome and low-iron response of an oceanic diatom adapted to chronic iron limitation.</title>
        <authorList>
            <person name="Lommer M."/>
            <person name="Specht M."/>
            <person name="Roy A.S."/>
            <person name="Kraemer L."/>
            <person name="Andreson R."/>
            <person name="Gutowska M.A."/>
            <person name="Wolf J."/>
            <person name="Bergner S.V."/>
            <person name="Schilhabel M.B."/>
            <person name="Klostermeier U.C."/>
            <person name="Beiko R.G."/>
            <person name="Rosenstiel P."/>
            <person name="Hippler M."/>
            <person name="Laroche J."/>
        </authorList>
    </citation>
    <scope>NUCLEOTIDE SEQUENCE [LARGE SCALE GENOMIC DNA]</scope>
    <source>
        <strain evidence="1 2">CCMP1005</strain>
    </source>
</reference>
<protein>
    <submittedName>
        <fullName evidence="1">Uncharacterized protein</fullName>
    </submittedName>
</protein>
<proteinExistence type="predicted"/>
<sequence length="31" mass="3757">ADDDDDEKPNYYHPREEYLPLITTLERSTFL</sequence>
<dbReference type="EMBL" id="AGNL01025752">
    <property type="protein sequence ID" value="EJK58260.1"/>
    <property type="molecule type" value="Genomic_DNA"/>
</dbReference>